<keyword evidence="6" id="KW-0547">Nucleotide-binding</keyword>
<evidence type="ECO:0000256" key="10">
    <source>
        <dbReference type="ARBA" id="ARBA00022989"/>
    </source>
</evidence>
<proteinExistence type="inferred from homology"/>
<dbReference type="Gene3D" id="3.40.50.720">
    <property type="entry name" value="NAD(P)-binding Rossmann-like Domain"/>
    <property type="match status" value="1"/>
</dbReference>
<evidence type="ECO:0000256" key="4">
    <source>
        <dbReference type="ARBA" id="ARBA00006484"/>
    </source>
</evidence>
<dbReference type="GO" id="GO:0047560">
    <property type="term" value="F:3-dehydrosphinganine reductase activity"/>
    <property type="evidence" value="ECO:0007669"/>
    <property type="project" value="UniProtKB-EC"/>
</dbReference>
<evidence type="ECO:0000256" key="9">
    <source>
        <dbReference type="ARBA" id="ARBA00022919"/>
    </source>
</evidence>
<dbReference type="GO" id="GO:0005789">
    <property type="term" value="C:endoplasmic reticulum membrane"/>
    <property type="evidence" value="ECO:0007669"/>
    <property type="project" value="UniProtKB-SubCell"/>
</dbReference>
<comment type="catalytic activity">
    <reaction evidence="16">
        <text>sphinganine + NADP(+) = 3-oxosphinganine + NADPH + H(+)</text>
        <dbReference type="Rhea" id="RHEA:22640"/>
        <dbReference type="ChEBI" id="CHEBI:15378"/>
        <dbReference type="ChEBI" id="CHEBI:57783"/>
        <dbReference type="ChEBI" id="CHEBI:57817"/>
        <dbReference type="ChEBI" id="CHEBI:58299"/>
        <dbReference type="ChEBI" id="CHEBI:58349"/>
        <dbReference type="EC" id="1.1.1.102"/>
    </reaction>
    <physiologicalReaction direction="right-to-left" evidence="16">
        <dbReference type="Rhea" id="RHEA:22642"/>
    </physiologicalReaction>
</comment>
<dbReference type="AlphaFoldDB" id="A0A6A6YY50"/>
<protein>
    <recommendedName>
        <fullName evidence="14">3-dehydrosphinganine reductase</fullName>
        <ecNumber evidence="14">1.1.1.102</ecNumber>
    </recommendedName>
</protein>
<comment type="function">
    <text evidence="15">Catalyzes the reduction of 3'-oxosphinganine (3-ketodihydrosphingosine/KDS) to sphinganine (dihydrosphingosine/DHS), the second step of de novo sphingolipid biosynthesis.</text>
</comment>
<dbReference type="Proteomes" id="UP000504636">
    <property type="component" value="Unplaced"/>
</dbReference>
<keyword evidence="12" id="KW-0443">Lipid metabolism</keyword>
<evidence type="ECO:0000256" key="3">
    <source>
        <dbReference type="ARBA" id="ARBA00004991"/>
    </source>
</evidence>
<dbReference type="GO" id="GO:0006666">
    <property type="term" value="P:3-keto-sphinganine metabolic process"/>
    <property type="evidence" value="ECO:0007669"/>
    <property type="project" value="InterPro"/>
</dbReference>
<dbReference type="PRINTS" id="PR00081">
    <property type="entry name" value="GDHRDH"/>
</dbReference>
<dbReference type="SUPFAM" id="SSF51735">
    <property type="entry name" value="NAD(P)-binding Rossmann-fold domains"/>
    <property type="match status" value="1"/>
</dbReference>
<keyword evidence="9" id="KW-0746">Sphingolipid metabolism</keyword>
<dbReference type="InterPro" id="IPR036291">
    <property type="entry name" value="NAD(P)-bd_dom_sf"/>
</dbReference>
<dbReference type="GO" id="GO:0000166">
    <property type="term" value="F:nucleotide binding"/>
    <property type="evidence" value="ECO:0007669"/>
    <property type="project" value="UniProtKB-KW"/>
</dbReference>
<evidence type="ECO:0000256" key="5">
    <source>
        <dbReference type="ARBA" id="ARBA00022692"/>
    </source>
</evidence>
<dbReference type="PANTHER" id="PTHR43550">
    <property type="entry name" value="3-KETODIHYDROSPHINGOSINE REDUCTASE"/>
    <property type="match status" value="1"/>
</dbReference>
<name>A0A6A6YY50_9PEZI</name>
<comment type="subcellular location">
    <subcellularLocation>
        <location evidence="1">Endoplasmic reticulum membrane</location>
    </subcellularLocation>
</comment>
<evidence type="ECO:0000256" key="6">
    <source>
        <dbReference type="ARBA" id="ARBA00022741"/>
    </source>
</evidence>
<reference evidence="17 19" key="1">
    <citation type="journal article" date="2020" name="Stud. Mycol.">
        <title>101 Dothideomycetes genomes: a test case for predicting lifestyles and emergence of pathogens.</title>
        <authorList>
            <person name="Haridas S."/>
            <person name="Albert R."/>
            <person name="Binder M."/>
            <person name="Bloem J."/>
            <person name="Labutti K."/>
            <person name="Salamov A."/>
            <person name="Andreopoulos B."/>
            <person name="Baker S."/>
            <person name="Barry K."/>
            <person name="Bills G."/>
            <person name="Bluhm B."/>
            <person name="Cannon C."/>
            <person name="Castanera R."/>
            <person name="Culley D."/>
            <person name="Daum C."/>
            <person name="Ezra D."/>
            <person name="Gonzalez J."/>
            <person name="Henrissat B."/>
            <person name="Kuo A."/>
            <person name="Liang C."/>
            <person name="Lipzen A."/>
            <person name="Lutzoni F."/>
            <person name="Magnuson J."/>
            <person name="Mondo S."/>
            <person name="Nolan M."/>
            <person name="Ohm R."/>
            <person name="Pangilinan J."/>
            <person name="Park H.-J."/>
            <person name="Ramirez L."/>
            <person name="Alfaro M."/>
            <person name="Sun H."/>
            <person name="Tritt A."/>
            <person name="Yoshinaga Y."/>
            <person name="Zwiers L.-H."/>
            <person name="Turgeon B."/>
            <person name="Goodwin S."/>
            <person name="Spatafora J."/>
            <person name="Crous P."/>
            <person name="Grigoriev I."/>
        </authorList>
    </citation>
    <scope>NUCLEOTIDE SEQUENCE</scope>
    <source>
        <strain evidence="17 19">CBS 304.34</strain>
    </source>
</reference>
<evidence type="ECO:0000256" key="14">
    <source>
        <dbReference type="ARBA" id="ARBA00026112"/>
    </source>
</evidence>
<keyword evidence="18" id="KW-1185">Reference proteome</keyword>
<comment type="pathway">
    <text evidence="2">Lipid metabolism; sphingolipid metabolism.</text>
</comment>
<dbReference type="InterPro" id="IPR002347">
    <property type="entry name" value="SDR_fam"/>
</dbReference>
<dbReference type="OrthoDB" id="10267115at2759"/>
<keyword evidence="8" id="KW-0521">NADP</keyword>
<dbReference type="Pfam" id="PF00106">
    <property type="entry name" value="adh_short"/>
    <property type="match status" value="1"/>
</dbReference>
<comment type="similarity">
    <text evidence="4">Belongs to the short-chain dehydrogenases/reductases (SDR) family.</text>
</comment>
<dbReference type="PANTHER" id="PTHR43550:SF3">
    <property type="entry name" value="3-KETODIHYDROSPHINGOSINE REDUCTASE"/>
    <property type="match status" value="1"/>
</dbReference>
<dbReference type="CDD" id="cd08939">
    <property type="entry name" value="KDSR-like_SDR_c"/>
    <property type="match status" value="1"/>
</dbReference>
<evidence type="ECO:0000313" key="17">
    <source>
        <dbReference type="EMBL" id="KAF2813478.1"/>
    </source>
</evidence>
<dbReference type="RefSeq" id="XP_033580442.1">
    <property type="nucleotide sequence ID" value="XM_033713749.1"/>
</dbReference>
<reference evidence="19" key="2">
    <citation type="submission" date="2020-04" db="EMBL/GenBank/DDBJ databases">
        <authorList>
            <consortium name="NCBI Genome Project"/>
        </authorList>
    </citation>
    <scope>NUCLEOTIDE SEQUENCE</scope>
    <source>
        <strain evidence="19">CBS 304.34</strain>
    </source>
</reference>
<reference evidence="19" key="3">
    <citation type="submission" date="2025-04" db="UniProtKB">
        <authorList>
            <consortium name="RefSeq"/>
        </authorList>
    </citation>
    <scope>IDENTIFICATION</scope>
    <source>
        <strain evidence="19">CBS 304.34</strain>
    </source>
</reference>
<evidence type="ECO:0000256" key="16">
    <source>
        <dbReference type="ARBA" id="ARBA00048930"/>
    </source>
</evidence>
<keyword evidence="5" id="KW-0812">Transmembrane</keyword>
<keyword evidence="10" id="KW-1133">Transmembrane helix</keyword>
<keyword evidence="7" id="KW-0256">Endoplasmic reticulum</keyword>
<evidence type="ECO:0000256" key="2">
    <source>
        <dbReference type="ARBA" id="ARBA00004760"/>
    </source>
</evidence>
<evidence type="ECO:0000256" key="1">
    <source>
        <dbReference type="ARBA" id="ARBA00004586"/>
    </source>
</evidence>
<keyword evidence="13" id="KW-0472">Membrane</keyword>
<dbReference type="EC" id="1.1.1.102" evidence="14"/>
<evidence type="ECO:0000256" key="12">
    <source>
        <dbReference type="ARBA" id="ARBA00023098"/>
    </source>
</evidence>
<dbReference type="GO" id="GO:0030148">
    <property type="term" value="P:sphingolipid biosynthetic process"/>
    <property type="evidence" value="ECO:0007669"/>
    <property type="project" value="InterPro"/>
</dbReference>
<sequence length="360" mass="39031">MALGVVGASVCLLVFLAILSLDIMGFLSWKNQFPVDGKTVLLTGGSQGMGRGLGKLLAQKGANVIIVARDVKKLQAAVEYISAAAKSQTQRFHYIAADVTSEAENIRLLEEATTWNNGQTPEIVWANAGAAKPGLFLETPLETMRRQMDINYWAAVYLAHTTLKNWLYPSDASAHSTTIQAPRHFIITSSSVAWCNIAGYGTYGPAKAALRSISDSLRSELNLYNGARRSTATTTKPAPYDVKIHAVYPGSILSPGLELENQSKHPVTHELEASDPHQTEDEVAAAAIKGLERGDYMIATNWLGQLMRVSGMQGSPRDSLLWDTVGQCITSIAWLFIGPDMEGKVWNWGKKNGMPAAPKS</sequence>
<evidence type="ECO:0000256" key="11">
    <source>
        <dbReference type="ARBA" id="ARBA00023002"/>
    </source>
</evidence>
<dbReference type="GeneID" id="54454642"/>
<comment type="pathway">
    <text evidence="3">Sphingolipid metabolism.</text>
</comment>
<dbReference type="EMBL" id="MU003696">
    <property type="protein sequence ID" value="KAF2813478.1"/>
    <property type="molecule type" value="Genomic_DNA"/>
</dbReference>
<organism evidence="17">
    <name type="scientific">Mytilinidion resinicola</name>
    <dbReference type="NCBI Taxonomy" id="574789"/>
    <lineage>
        <taxon>Eukaryota</taxon>
        <taxon>Fungi</taxon>
        <taxon>Dikarya</taxon>
        <taxon>Ascomycota</taxon>
        <taxon>Pezizomycotina</taxon>
        <taxon>Dothideomycetes</taxon>
        <taxon>Pleosporomycetidae</taxon>
        <taxon>Mytilinidiales</taxon>
        <taxon>Mytilinidiaceae</taxon>
        <taxon>Mytilinidion</taxon>
    </lineage>
</organism>
<evidence type="ECO:0000313" key="18">
    <source>
        <dbReference type="Proteomes" id="UP000504636"/>
    </source>
</evidence>
<keyword evidence="11" id="KW-0560">Oxidoreductase</keyword>
<evidence type="ECO:0000313" key="19">
    <source>
        <dbReference type="RefSeq" id="XP_033580442.1"/>
    </source>
</evidence>
<gene>
    <name evidence="17 19" type="ORF">BDZ99DRAFT_257085</name>
</gene>
<accession>A0A6A6YY50</accession>
<evidence type="ECO:0000256" key="8">
    <source>
        <dbReference type="ARBA" id="ARBA00022857"/>
    </source>
</evidence>
<dbReference type="InterPro" id="IPR045022">
    <property type="entry name" value="KDSR-like"/>
</dbReference>
<evidence type="ECO:0000256" key="13">
    <source>
        <dbReference type="ARBA" id="ARBA00023136"/>
    </source>
</evidence>
<evidence type="ECO:0000256" key="7">
    <source>
        <dbReference type="ARBA" id="ARBA00022824"/>
    </source>
</evidence>
<evidence type="ECO:0000256" key="15">
    <source>
        <dbReference type="ARBA" id="ARBA00044737"/>
    </source>
</evidence>
<dbReference type="FunFam" id="3.40.50.720:FF:000456">
    <property type="entry name" value="3-ketodihydrosphingosine reductase tsc10"/>
    <property type="match status" value="1"/>
</dbReference>